<evidence type="ECO:0000259" key="1">
    <source>
        <dbReference type="Pfam" id="PF03017"/>
    </source>
</evidence>
<dbReference type="AlphaFoldDB" id="J3M4T7"/>
<accession>J3M4T7</accession>
<evidence type="ECO:0000313" key="3">
    <source>
        <dbReference type="Proteomes" id="UP000006038"/>
    </source>
</evidence>
<dbReference type="OMA" id="FENCHTE"/>
<dbReference type="Gramene" id="OB05G16110.1">
    <property type="protein sequence ID" value="OB05G16110.1"/>
    <property type="gene ID" value="OB05G16110"/>
</dbReference>
<dbReference type="Proteomes" id="UP000006038">
    <property type="component" value="Chromosome 5"/>
</dbReference>
<dbReference type="HOGENOM" id="CLU_646222_0_0_1"/>
<dbReference type="STRING" id="4533.J3M4T7"/>
<reference evidence="2" key="1">
    <citation type="journal article" date="2013" name="Nat. Commun.">
        <title>Whole-genome sequencing of Oryza brachyantha reveals mechanisms underlying Oryza genome evolution.</title>
        <authorList>
            <person name="Chen J."/>
            <person name="Huang Q."/>
            <person name="Gao D."/>
            <person name="Wang J."/>
            <person name="Lang Y."/>
            <person name="Liu T."/>
            <person name="Li B."/>
            <person name="Bai Z."/>
            <person name="Luis Goicoechea J."/>
            <person name="Liang C."/>
            <person name="Chen C."/>
            <person name="Zhang W."/>
            <person name="Sun S."/>
            <person name="Liao Y."/>
            <person name="Zhang X."/>
            <person name="Yang L."/>
            <person name="Song C."/>
            <person name="Wang M."/>
            <person name="Shi J."/>
            <person name="Liu G."/>
            <person name="Liu J."/>
            <person name="Zhou H."/>
            <person name="Zhou W."/>
            <person name="Yu Q."/>
            <person name="An N."/>
            <person name="Chen Y."/>
            <person name="Cai Q."/>
            <person name="Wang B."/>
            <person name="Liu B."/>
            <person name="Min J."/>
            <person name="Huang Y."/>
            <person name="Wu H."/>
            <person name="Li Z."/>
            <person name="Zhang Y."/>
            <person name="Yin Y."/>
            <person name="Song W."/>
            <person name="Jiang J."/>
            <person name="Jackson S.A."/>
            <person name="Wing R.A."/>
            <person name="Wang J."/>
            <person name="Chen M."/>
        </authorList>
    </citation>
    <scope>NUCLEOTIDE SEQUENCE [LARGE SCALE GENOMIC DNA]</scope>
    <source>
        <strain evidence="2">cv. IRGC 101232</strain>
    </source>
</reference>
<keyword evidence="3" id="KW-1185">Reference proteome</keyword>
<dbReference type="Pfam" id="PF03017">
    <property type="entry name" value="Transposase_23"/>
    <property type="match status" value="1"/>
</dbReference>
<feature type="domain" description="Transposase Tnp1/En/Spm-like" evidence="1">
    <location>
        <begin position="347"/>
        <end position="409"/>
    </location>
</feature>
<sequence>MLKMFLSIGPDGVVRQVLGEFKKEKSKGKVRSIDVWDEAHKKKDPHLKAALEMAYNELAKRKDTKSGNLSTKDYGEVFGGIVGKETKLQGYYDNNNNNWSQENIDEEVNNTESCDNVERVQLHSSSYAKATDGHVNLSVPQEHMIAKQVITASTTKRLKASHWSTEPTMVGENETDKVHSFEQAIDGNTNGFANNLASPGANLHSTSNYVQQSSNICCTNAKDHHENQPIPYERTFAKQSSMEINIKRSKLVQKNLELSQNGNNKGHIQQTDNDIIDTFVSELEDFSSGAHAIPNNIKQAIASSGKRPRSSESYVEPILSHKDKVNQVPQRKEVLKQSSSKLDQRVVFIFSLNPVYKNRVVAKGNLVTMDSTHVVGGDMVGSEYYGVAIHAVSNIGNERLPRPFENCHTEKGVDYKKNRSKGVPF</sequence>
<dbReference type="InterPro" id="IPR004264">
    <property type="entry name" value="Transposase_23"/>
</dbReference>
<reference evidence="2" key="2">
    <citation type="submission" date="2013-04" db="UniProtKB">
        <authorList>
            <consortium name="EnsemblPlants"/>
        </authorList>
    </citation>
    <scope>IDENTIFICATION</scope>
</reference>
<proteinExistence type="predicted"/>
<dbReference type="EnsemblPlants" id="OB05G16110.1">
    <property type="protein sequence ID" value="OB05G16110.1"/>
    <property type="gene ID" value="OB05G16110"/>
</dbReference>
<organism evidence="2">
    <name type="scientific">Oryza brachyantha</name>
    <name type="common">malo sina</name>
    <dbReference type="NCBI Taxonomy" id="4533"/>
    <lineage>
        <taxon>Eukaryota</taxon>
        <taxon>Viridiplantae</taxon>
        <taxon>Streptophyta</taxon>
        <taxon>Embryophyta</taxon>
        <taxon>Tracheophyta</taxon>
        <taxon>Spermatophyta</taxon>
        <taxon>Magnoliopsida</taxon>
        <taxon>Liliopsida</taxon>
        <taxon>Poales</taxon>
        <taxon>Poaceae</taxon>
        <taxon>BOP clade</taxon>
        <taxon>Oryzoideae</taxon>
        <taxon>Oryzeae</taxon>
        <taxon>Oryzinae</taxon>
        <taxon>Oryza</taxon>
    </lineage>
</organism>
<protein>
    <recommendedName>
        <fullName evidence="1">Transposase Tnp1/En/Spm-like domain-containing protein</fullName>
    </recommendedName>
</protein>
<evidence type="ECO:0000313" key="2">
    <source>
        <dbReference type="EnsemblPlants" id="OB05G16110.1"/>
    </source>
</evidence>
<name>J3M4T7_ORYBR</name>